<dbReference type="InterPro" id="IPR026337">
    <property type="entry name" value="AKG_HExxH"/>
</dbReference>
<gene>
    <name evidence="1" type="ORF">ABFB10_02535</name>
</gene>
<keyword evidence="2" id="KW-1185">Reference proteome</keyword>
<protein>
    <submittedName>
        <fullName evidence="1">HEXXH motif-containing putative peptide modification protein</fullName>
    </submittedName>
</protein>
<dbReference type="Proteomes" id="UP001428774">
    <property type="component" value="Unassembled WGS sequence"/>
</dbReference>
<organism evidence="1 2">
    <name type="scientific">Ponticoccus litoralis</name>
    <dbReference type="NCBI Taxonomy" id="422297"/>
    <lineage>
        <taxon>Bacteria</taxon>
        <taxon>Pseudomonadati</taxon>
        <taxon>Pseudomonadota</taxon>
        <taxon>Alphaproteobacteria</taxon>
        <taxon>Rhodobacterales</taxon>
        <taxon>Roseobacteraceae</taxon>
        <taxon>Ponticoccus</taxon>
    </lineage>
</organism>
<reference evidence="1 2" key="1">
    <citation type="submission" date="2024-05" db="EMBL/GenBank/DDBJ databases">
        <title>Genome sequence of Ponticoccus litoralis KCCM 90028.</title>
        <authorList>
            <person name="Kim J.M."/>
            <person name="Lee J.K."/>
            <person name="Choi B.J."/>
            <person name="Bayburt H."/>
            <person name="Baek J.H."/>
            <person name="Jeon C.O."/>
        </authorList>
    </citation>
    <scope>NUCLEOTIDE SEQUENCE [LARGE SCALE GENOMIC DNA]</scope>
    <source>
        <strain evidence="1 2">KCCM 90028</strain>
    </source>
</reference>
<comment type="caution">
    <text evidence="1">The sequence shown here is derived from an EMBL/GenBank/DDBJ whole genome shotgun (WGS) entry which is preliminary data.</text>
</comment>
<proteinExistence type="predicted"/>
<evidence type="ECO:0000313" key="1">
    <source>
        <dbReference type="EMBL" id="MEN9060079.1"/>
    </source>
</evidence>
<sequence length="333" mass="36791">MERDVAATLLPNAEELRETINRLIPRLETSLRHLLLEVWDNKDNKARAEKKLADIFANRGLPDSCVFAAHDAILNAALSQDEPGFERACLLFLQLPDQAPKAGLRVLGLSDDALSPAASEVLRRAYRDDSGLTDDLVAPGSGQTDQAKAMINRAREIMQEFAPDWAREFDLLVSQIYLATNRDPKKSGFGGATVFAAFGSILMNADKIDDLPATLMTLVHESSHAKLFLHHLDDPVILNDDCELYSSPLRSTPRPMEGIFHAAWVSARMVQAARCIIDSGYCGAEADELHRQSSQAATVYHDCATEIQRHARLTPLGQQLFDDAQRAMSDVRS</sequence>
<dbReference type="NCBIfam" id="TIGR04267">
    <property type="entry name" value="mod_HExxH"/>
    <property type="match status" value="1"/>
</dbReference>
<name>A0AAW9SG86_9RHOB</name>
<accession>A0AAW9SG86</accession>
<evidence type="ECO:0000313" key="2">
    <source>
        <dbReference type="Proteomes" id="UP001428774"/>
    </source>
</evidence>
<dbReference type="AlphaFoldDB" id="A0AAW9SG86"/>
<dbReference type="EMBL" id="JBDNCH010000002">
    <property type="protein sequence ID" value="MEN9060079.1"/>
    <property type="molecule type" value="Genomic_DNA"/>
</dbReference>
<dbReference type="RefSeq" id="WP_347165239.1">
    <property type="nucleotide sequence ID" value="NZ_JBDNCH010000002.1"/>
</dbReference>